<keyword evidence="2" id="KW-1185">Reference proteome</keyword>
<evidence type="ECO:0000313" key="2">
    <source>
        <dbReference type="Proteomes" id="UP000655830"/>
    </source>
</evidence>
<protein>
    <submittedName>
        <fullName evidence="1">Abi family protein</fullName>
    </submittedName>
</protein>
<dbReference type="Pfam" id="PF07751">
    <property type="entry name" value="Abi_2"/>
    <property type="match status" value="1"/>
</dbReference>
<dbReference type="RefSeq" id="WP_249333022.1">
    <property type="nucleotide sequence ID" value="NZ_JACRSY010000017.1"/>
</dbReference>
<dbReference type="Proteomes" id="UP000655830">
    <property type="component" value="Unassembled WGS sequence"/>
</dbReference>
<gene>
    <name evidence="1" type="ORF">H8718_11530</name>
</gene>
<dbReference type="EMBL" id="JACRSY010000017">
    <property type="protein sequence ID" value="MBC8580154.1"/>
    <property type="molecule type" value="Genomic_DNA"/>
</dbReference>
<sequence length="316" mass="37549">MLDFDKPFDIENQIEFMKKYVVFSRKERMRRLLTYTGYFRLSRYGKYLLSYTSVLKTKPKQDLLFAVYDFDAELRKLLFSYCKKAEIQFKSHLSNAISLKVGDSLFYLDCTSYTPSRSEKDSTKRTSNVKYFDKFIKTISENEKQLRRNVHKYPELKEYRTGGKRAKKKIPSWAAFSYFEFGTITKLYSYLRGDLRKVVLIYGYSKKNYGKEVTKQMDTWLDAIRNLRNVCAHHNKLVGRTSSVVLMDKTDDSAILVSNTDLFSRIYAMKKVLKAEDGEQLKKDLRKIVNKAKFDIYIFNILPRDWEELYDRINFL</sequence>
<organism evidence="1 2">
    <name type="scientific">Zhenhengia yiwuensis</name>
    <dbReference type="NCBI Taxonomy" id="2763666"/>
    <lineage>
        <taxon>Bacteria</taxon>
        <taxon>Bacillati</taxon>
        <taxon>Bacillota</taxon>
        <taxon>Clostridia</taxon>
        <taxon>Lachnospirales</taxon>
        <taxon>Lachnospiraceae</taxon>
        <taxon>Zhenhengia</taxon>
    </lineage>
</organism>
<comment type="caution">
    <text evidence="1">The sequence shown here is derived from an EMBL/GenBank/DDBJ whole genome shotgun (WGS) entry which is preliminary data.</text>
</comment>
<dbReference type="AlphaFoldDB" id="A0A926EIF2"/>
<accession>A0A926EIF2</accession>
<evidence type="ECO:0000313" key="1">
    <source>
        <dbReference type="EMBL" id="MBC8580154.1"/>
    </source>
</evidence>
<name>A0A926EIF2_9FIRM</name>
<dbReference type="InterPro" id="IPR011664">
    <property type="entry name" value="Abi_system_AbiD/AbiF-like"/>
</dbReference>
<reference evidence="1" key="1">
    <citation type="submission" date="2020-08" db="EMBL/GenBank/DDBJ databases">
        <title>Genome public.</title>
        <authorList>
            <person name="Liu C."/>
            <person name="Sun Q."/>
        </authorList>
    </citation>
    <scope>NUCLEOTIDE SEQUENCE</scope>
    <source>
        <strain evidence="1">NSJ-12</strain>
    </source>
</reference>
<proteinExistence type="predicted"/>